<accession>A0A9X1YJN4</accession>
<comment type="caution">
    <text evidence="1">The sequence shown here is derived from an EMBL/GenBank/DDBJ whole genome shotgun (WGS) entry which is preliminary data.</text>
</comment>
<dbReference type="PANTHER" id="PTHR33361:SF2">
    <property type="entry name" value="DUF885 DOMAIN-CONTAINING PROTEIN"/>
    <property type="match status" value="1"/>
</dbReference>
<protein>
    <submittedName>
        <fullName evidence="1">DUF885 family protein</fullName>
    </submittedName>
</protein>
<evidence type="ECO:0000313" key="1">
    <source>
        <dbReference type="EMBL" id="MCK9686023.1"/>
    </source>
</evidence>
<reference evidence="1" key="1">
    <citation type="submission" date="2021-11" db="EMBL/GenBank/DDBJ databases">
        <title>BS-T2-15 a new species belonging to the Comamonadaceae family isolated from the soil of a French oak forest.</title>
        <authorList>
            <person name="Mieszkin S."/>
            <person name="Alain K."/>
        </authorList>
    </citation>
    <scope>NUCLEOTIDE SEQUENCE</scope>
    <source>
        <strain evidence="1">BS-T2-15</strain>
    </source>
</reference>
<evidence type="ECO:0000313" key="2">
    <source>
        <dbReference type="Proteomes" id="UP001139353"/>
    </source>
</evidence>
<dbReference type="Proteomes" id="UP001139353">
    <property type="component" value="Unassembled WGS sequence"/>
</dbReference>
<dbReference type="EMBL" id="JAJLJH010000002">
    <property type="protein sequence ID" value="MCK9686023.1"/>
    <property type="molecule type" value="Genomic_DNA"/>
</dbReference>
<dbReference type="AlphaFoldDB" id="A0A9X1YJN4"/>
<dbReference type="RefSeq" id="WP_275682055.1">
    <property type="nucleotide sequence ID" value="NZ_JAJLJH010000002.1"/>
</dbReference>
<proteinExistence type="predicted"/>
<keyword evidence="2" id="KW-1185">Reference proteome</keyword>
<dbReference type="Pfam" id="PF05960">
    <property type="entry name" value="DUF885"/>
    <property type="match status" value="1"/>
</dbReference>
<organism evidence="1 2">
    <name type="scientific">Scleromatobacter humisilvae</name>
    <dbReference type="NCBI Taxonomy" id="2897159"/>
    <lineage>
        <taxon>Bacteria</taxon>
        <taxon>Pseudomonadati</taxon>
        <taxon>Pseudomonadota</taxon>
        <taxon>Betaproteobacteria</taxon>
        <taxon>Burkholderiales</taxon>
        <taxon>Sphaerotilaceae</taxon>
        <taxon>Scleromatobacter</taxon>
    </lineage>
</organism>
<sequence length="570" mass="63400">MTTHATAADARFAQLAADEWAWRLGQFPQLATSVGDASHDDRLEQVDAGSRAARLARWRDTRAALAAIPVDEMSPAARIDRAVFENQLHGFIAAIESHADLMPLNSDSSFYGPLVDLCDAQPLHDAADHRRFLARLADIPRFMREHIALMREGLAAGFTVPQIVLEGRDQPLVAIAQLTDATATPFWRPFATFPVGVPVEARSALQDEARAVIADQVLPAYRELLAFMRETYVPGARRTTAACDLPDGDAFYAAQIRHYTTLPLTADEIHQRGLQEVARILAEMHEVKRQAGFDGELPAFLQFLRTDPQFYARTPHELLAHASWIAKRVDGLLPKFFGVLPRQPYGVAPVPEDIAPFYTTGRYVLAPQPIGFAGMYWVNTHALESRALYTLPALTLHEAVPGHHLQIALAAELDGQPAFRRHSFVDAYGEGWALYAEHLGDEMGVYLTPYEQFGRLTYEMWRAARLVVDTGLHAKRWSREDARAYLLAHTALSEHEVATEVDRYISWPGQALSYKIGEIRIRELRARAEGALGARFDLRAFHDAVLGLGSVPLGILEQQVDAWIASRLAA</sequence>
<dbReference type="InterPro" id="IPR010281">
    <property type="entry name" value="DUF885"/>
</dbReference>
<gene>
    <name evidence="1" type="ORF">LPC04_09920</name>
</gene>
<name>A0A9X1YJN4_9BURK</name>
<dbReference type="PANTHER" id="PTHR33361">
    <property type="entry name" value="GLR0591 PROTEIN"/>
    <property type="match status" value="1"/>
</dbReference>